<dbReference type="RefSeq" id="WP_121734715.1">
    <property type="nucleotide sequence ID" value="NZ_QXXG01000001.1"/>
</dbReference>
<dbReference type="PANTHER" id="PTHR12526:SF630">
    <property type="entry name" value="GLYCOSYLTRANSFERASE"/>
    <property type="match status" value="1"/>
</dbReference>
<keyword evidence="2" id="KW-0808">Transferase</keyword>
<dbReference type="PANTHER" id="PTHR12526">
    <property type="entry name" value="GLYCOSYLTRANSFERASE"/>
    <property type="match status" value="1"/>
</dbReference>
<protein>
    <submittedName>
        <fullName evidence="2">Glycosyltransferase family 4 protein</fullName>
    </submittedName>
</protein>
<dbReference type="CDD" id="cd03820">
    <property type="entry name" value="GT4_AmsD-like"/>
    <property type="match status" value="1"/>
</dbReference>
<dbReference type="Proteomes" id="UP000278164">
    <property type="component" value="Unassembled WGS sequence"/>
</dbReference>
<organism evidence="2 3">
    <name type="scientific">Parabacteroides distasonis</name>
    <dbReference type="NCBI Taxonomy" id="823"/>
    <lineage>
        <taxon>Bacteria</taxon>
        <taxon>Pseudomonadati</taxon>
        <taxon>Bacteroidota</taxon>
        <taxon>Bacteroidia</taxon>
        <taxon>Bacteroidales</taxon>
        <taxon>Tannerellaceae</taxon>
        <taxon>Parabacteroides</taxon>
    </lineage>
</organism>
<reference evidence="2 3" key="1">
    <citation type="submission" date="2018-09" db="EMBL/GenBank/DDBJ databases">
        <title>Murine metabolic-syndrome-specific gut microbial biobank.</title>
        <authorList>
            <person name="Liu C."/>
        </authorList>
    </citation>
    <scope>NUCLEOTIDE SEQUENCE [LARGE SCALE GENOMIC DNA]</scope>
    <source>
        <strain evidence="2 3">8-P5</strain>
    </source>
</reference>
<gene>
    <name evidence="2" type="ORF">D7V78_01690</name>
</gene>
<dbReference type="OrthoDB" id="9811239at2"/>
<dbReference type="SUPFAM" id="SSF53756">
    <property type="entry name" value="UDP-Glycosyltransferase/glycogen phosphorylase"/>
    <property type="match status" value="1"/>
</dbReference>
<feature type="domain" description="Glycosyl transferase family 1" evidence="1">
    <location>
        <begin position="179"/>
        <end position="334"/>
    </location>
</feature>
<accession>A0A3L7ZVC5</accession>
<dbReference type="Gene3D" id="3.40.50.2000">
    <property type="entry name" value="Glycogen Phosphorylase B"/>
    <property type="match status" value="2"/>
</dbReference>
<evidence type="ECO:0000313" key="3">
    <source>
        <dbReference type="Proteomes" id="UP000278164"/>
    </source>
</evidence>
<name>A0A3L7ZVC5_PARDI</name>
<dbReference type="Pfam" id="PF00534">
    <property type="entry name" value="Glycos_transf_1"/>
    <property type="match status" value="1"/>
</dbReference>
<dbReference type="EMBL" id="RAYI01000001">
    <property type="protein sequence ID" value="RLT75251.1"/>
    <property type="molecule type" value="Genomic_DNA"/>
</dbReference>
<evidence type="ECO:0000259" key="1">
    <source>
        <dbReference type="Pfam" id="PF00534"/>
    </source>
</evidence>
<proteinExistence type="predicted"/>
<dbReference type="AlphaFoldDB" id="A0A3L7ZVC5"/>
<evidence type="ECO:0000313" key="2">
    <source>
        <dbReference type="EMBL" id="RLT75251.1"/>
    </source>
</evidence>
<comment type="caution">
    <text evidence="2">The sequence shown here is derived from an EMBL/GenBank/DDBJ whole genome shotgun (WGS) entry which is preliminary data.</text>
</comment>
<dbReference type="InterPro" id="IPR001296">
    <property type="entry name" value="Glyco_trans_1"/>
</dbReference>
<sequence>MTITLFAEALRNRAGIERMTVELANLLVDKYVVRILLIDPFDPDSCPFAIDPRIKVLSMNSSFSKSFSPIKGLNVRNIKHLRNLLKVDMPDVLITVATPLVRISAPAIIGLGIRHITWEHFNLYAGSRTGSWYKMLVPWLVDATVVLTKADAEDYRAVYAPRIYEIPNFTSIGKYEPSKCERKIVLAVGRHAPQKGFDLLIKAWARTKADGWKLRIVGSGDDKPAHMKLAEDLGGTDRIEFMEATPDIAHEFQSASCFVLSSRFEGLVLVLIEAKMMGLPCISFDCPNSPREVIRDGVDGALVPAEDVEALSEILAGALQDPEKLKKMGKYAREDALKRYSPEAVVEQWIRLIESKEIV</sequence>
<dbReference type="GO" id="GO:0016757">
    <property type="term" value="F:glycosyltransferase activity"/>
    <property type="evidence" value="ECO:0007669"/>
    <property type="project" value="InterPro"/>
</dbReference>